<comment type="caution">
    <text evidence="2">The sequence shown here is derived from an EMBL/GenBank/DDBJ whole genome shotgun (WGS) entry which is preliminary data.</text>
</comment>
<feature type="compositionally biased region" description="Basic and acidic residues" evidence="1">
    <location>
        <begin position="57"/>
        <end position="69"/>
    </location>
</feature>
<name>A0ABT0DJ73_9HYPH</name>
<evidence type="ECO:0000313" key="2">
    <source>
        <dbReference type="EMBL" id="MCK0207322.1"/>
    </source>
</evidence>
<evidence type="ECO:0000313" key="3">
    <source>
        <dbReference type="Proteomes" id="UP001202867"/>
    </source>
</evidence>
<sequence>MHRGHDHSHDHGAGGHSHGHDAPHAHAHSHSHAHSHGHNHGHSPRPAAQWQTPHLPHGPEPEEPSHGEPDLDLVEKAFVEGFASASDPTSFLRLARIPFDAATAEGTRVSLLRVETGETTDVGAVMPHLGGGSFRYDPLPAAMVSRRRTLRFVYFDGRASLPMTLAQVRALAQT</sequence>
<dbReference type="Proteomes" id="UP001202867">
    <property type="component" value="Unassembled WGS sequence"/>
</dbReference>
<reference evidence="3" key="2">
    <citation type="submission" date="2023-07" db="EMBL/GenBank/DDBJ databases">
        <title>Ancylobacter moscoviensis sp. nov., facultatively methylotrophic bacteria from activated sludge and the reclassification of Starkeya novella (Starkey 1934) Kelly et al. 2000 as Ancylobacter novellus comb. nov., Starkeya koreensis Im et al. 2006 as Ancylobacter koreensis comb.nov., Angulomicrobium tetraedrale Vasil'eva et al. 1986 as Ancylobacter tetraedralis comb. nov., Angulomicrobium amanitiforme Fritz et al. 2004 as Ancylobacter amanitiformis comb. nov. and Methylorhabdus multivorans Doronina et al. 1996 as Ancylobacter multivorans comb. nov. and emended description of the genus Ancylobacter.</title>
        <authorList>
            <person name="Doronina N."/>
            <person name="Chemodurova A."/>
            <person name="Grouzdev D."/>
            <person name="Koziaeva V."/>
            <person name="Shi W."/>
            <person name="Wu L."/>
            <person name="Kaparullina E."/>
        </authorList>
    </citation>
    <scope>NUCLEOTIDE SEQUENCE [LARGE SCALE GENOMIC DNA]</scope>
    <source>
        <strain evidence="3">Jip08</strain>
    </source>
</reference>
<reference evidence="2 3" key="1">
    <citation type="submission" date="2022-04" db="EMBL/GenBank/DDBJ databases">
        <authorList>
            <person name="Grouzdev D.S."/>
            <person name="Pantiukh K.S."/>
            <person name="Krutkina M.S."/>
        </authorList>
    </citation>
    <scope>NUCLEOTIDE SEQUENCE [LARGE SCALE GENOMIC DNA]</scope>
    <source>
        <strain evidence="2 3">Jip08</strain>
    </source>
</reference>
<evidence type="ECO:0000256" key="1">
    <source>
        <dbReference type="SAM" id="MobiDB-lite"/>
    </source>
</evidence>
<feature type="region of interest" description="Disordered" evidence="1">
    <location>
        <begin position="1"/>
        <end position="69"/>
    </location>
</feature>
<feature type="compositionally biased region" description="Basic residues" evidence="1">
    <location>
        <begin position="25"/>
        <end position="43"/>
    </location>
</feature>
<feature type="compositionally biased region" description="Basic and acidic residues" evidence="1">
    <location>
        <begin position="7"/>
        <end position="24"/>
    </location>
</feature>
<organism evidence="2 3">
    <name type="scientific">Ancylobacter koreensis</name>
    <dbReference type="NCBI Taxonomy" id="266121"/>
    <lineage>
        <taxon>Bacteria</taxon>
        <taxon>Pseudomonadati</taxon>
        <taxon>Pseudomonadota</taxon>
        <taxon>Alphaproteobacteria</taxon>
        <taxon>Hyphomicrobiales</taxon>
        <taxon>Xanthobacteraceae</taxon>
        <taxon>Ancylobacter</taxon>
    </lineage>
</organism>
<protein>
    <submittedName>
        <fullName evidence="2">Uncharacterized protein</fullName>
    </submittedName>
</protein>
<dbReference type="EMBL" id="JALKCG010000001">
    <property type="protein sequence ID" value="MCK0207322.1"/>
    <property type="molecule type" value="Genomic_DNA"/>
</dbReference>
<proteinExistence type="predicted"/>
<keyword evidence="3" id="KW-1185">Reference proteome</keyword>
<accession>A0ABT0DJ73</accession>
<dbReference type="RefSeq" id="WP_247199199.1">
    <property type="nucleotide sequence ID" value="NZ_JALKCG010000001.1"/>
</dbReference>
<gene>
    <name evidence="2" type="ORF">MWN33_04660</name>
</gene>